<accession>W0BBE7</accession>
<dbReference type="STRING" id="1268635.Loa_00443"/>
<proteinExistence type="predicted"/>
<dbReference type="EMBL" id="CP004006">
    <property type="protein sequence ID" value="AHE66021.1"/>
    <property type="molecule type" value="Genomic_DNA"/>
</dbReference>
<evidence type="ECO:0000313" key="3">
    <source>
        <dbReference type="Proteomes" id="UP000018838"/>
    </source>
</evidence>
<keyword evidence="3" id="KW-1185">Reference proteome</keyword>
<organism evidence="2 3">
    <name type="scientific">Legionella oakridgensis ATCC 33761 = DSM 21215</name>
    <dbReference type="NCBI Taxonomy" id="1268635"/>
    <lineage>
        <taxon>Bacteria</taxon>
        <taxon>Pseudomonadati</taxon>
        <taxon>Pseudomonadota</taxon>
        <taxon>Gammaproteobacteria</taxon>
        <taxon>Legionellales</taxon>
        <taxon>Legionellaceae</taxon>
        <taxon>Legionella</taxon>
    </lineage>
</organism>
<name>W0BBE7_9GAMM</name>
<protein>
    <recommendedName>
        <fullName evidence="1">RimK-like ATPgrasp N-terminal domain-containing protein</fullName>
    </recommendedName>
</protein>
<reference evidence="2 3" key="1">
    <citation type="journal article" date="2013" name="Int. J. Med. Microbiol.">
        <title>Legionella oakridgensis ATCC 33761 genome sequence and phenotypic characterization reveals its replication capacity in amoebae.</title>
        <authorList>
            <person name="Brzuszkiewicz E."/>
            <person name="Schulz T."/>
            <person name="Rydzewski K."/>
            <person name="Daniel R."/>
            <person name="Gillmaier N."/>
            <person name="Dittmann C."/>
            <person name="Holland G."/>
            <person name="Schunder E."/>
            <person name="Lautner M."/>
            <person name="Eisenreich W."/>
            <person name="Luck C."/>
            <person name="Heuner K."/>
        </authorList>
    </citation>
    <scope>NUCLEOTIDE SEQUENCE [LARGE SCALE GENOMIC DNA]</scope>
    <source>
        <strain>OR-10</strain>
        <strain evidence="3">ATCC 33761</strain>
    </source>
</reference>
<dbReference type="AlphaFoldDB" id="W0BBE7"/>
<sequence length="141" mass="16060">MQTVLITDDPQSWSFLSSLAPIIQASDYLSNDSYHQTQTMRIINLCRSYDYQTIGYYVSLLAQARDHKAIPSALNIQDVLSTSLTKQISLDIDEEIQHSLHDIKGEEFVLSLYFGQNIAKRHANLAKNYMAYSLCHLFVSP</sequence>
<evidence type="ECO:0000259" key="1">
    <source>
        <dbReference type="Pfam" id="PF14401"/>
    </source>
</evidence>
<dbReference type="eggNOG" id="COG0189">
    <property type="taxonomic scope" value="Bacteria"/>
</dbReference>
<dbReference type="InterPro" id="IPR025839">
    <property type="entry name" value="RLAN_dom"/>
</dbReference>
<gene>
    <name evidence="2" type="ORF">Loa_00443</name>
</gene>
<dbReference type="PATRIC" id="fig|1268635.3.peg.434"/>
<dbReference type="Pfam" id="PF14401">
    <property type="entry name" value="RLAN"/>
    <property type="match status" value="1"/>
</dbReference>
<dbReference type="KEGG" id="lok:Loa_00443"/>
<feature type="domain" description="RimK-like ATPgrasp N-terminal" evidence="1">
    <location>
        <begin position="25"/>
        <end position="129"/>
    </location>
</feature>
<dbReference type="HOGENOM" id="CLU_1822932_0_0_6"/>
<dbReference type="Proteomes" id="UP000018838">
    <property type="component" value="Chromosome"/>
</dbReference>
<evidence type="ECO:0000313" key="2">
    <source>
        <dbReference type="EMBL" id="AHE66021.1"/>
    </source>
</evidence>